<protein>
    <recommendedName>
        <fullName evidence="2">Heparan-alpha-glucosaminide N-acetyltransferase catalytic domain-containing protein</fullName>
    </recommendedName>
</protein>
<keyword evidence="1" id="KW-0472">Membrane</keyword>
<reference evidence="3" key="1">
    <citation type="submission" date="2020-05" db="UniProtKB">
        <authorList>
            <consortium name="EnsemblMetazoa"/>
        </authorList>
    </citation>
    <scope>IDENTIFICATION</scope>
    <source>
        <strain evidence="3">USDA</strain>
    </source>
</reference>
<feature type="transmembrane region" description="Helical" evidence="1">
    <location>
        <begin position="479"/>
        <end position="502"/>
    </location>
</feature>
<dbReference type="AlphaFoldDB" id="A0A1I8NYD9"/>
<dbReference type="STRING" id="35570.A0A1I8NYD9"/>
<proteinExistence type="predicted"/>
<evidence type="ECO:0000313" key="4">
    <source>
        <dbReference type="Proteomes" id="UP000095300"/>
    </source>
</evidence>
<dbReference type="Pfam" id="PF07786">
    <property type="entry name" value="HGSNAT_cat"/>
    <property type="match status" value="1"/>
</dbReference>
<evidence type="ECO:0000256" key="1">
    <source>
        <dbReference type="SAM" id="Phobius"/>
    </source>
</evidence>
<organism evidence="3 4">
    <name type="scientific">Stomoxys calcitrans</name>
    <name type="common">Stable fly</name>
    <name type="synonym">Conops calcitrans</name>
    <dbReference type="NCBI Taxonomy" id="35570"/>
    <lineage>
        <taxon>Eukaryota</taxon>
        <taxon>Metazoa</taxon>
        <taxon>Ecdysozoa</taxon>
        <taxon>Arthropoda</taxon>
        <taxon>Hexapoda</taxon>
        <taxon>Insecta</taxon>
        <taxon>Pterygota</taxon>
        <taxon>Neoptera</taxon>
        <taxon>Endopterygota</taxon>
        <taxon>Diptera</taxon>
        <taxon>Brachycera</taxon>
        <taxon>Muscomorpha</taxon>
        <taxon>Muscoidea</taxon>
        <taxon>Muscidae</taxon>
        <taxon>Stomoxys</taxon>
    </lineage>
</organism>
<feature type="transmembrane region" description="Helical" evidence="1">
    <location>
        <begin position="135"/>
        <end position="153"/>
    </location>
</feature>
<gene>
    <name evidence="3" type="primary">106080878</name>
</gene>
<keyword evidence="1" id="KW-0812">Transmembrane</keyword>
<feature type="transmembrane region" description="Helical" evidence="1">
    <location>
        <begin position="415"/>
        <end position="437"/>
    </location>
</feature>
<keyword evidence="1" id="KW-1133">Transmembrane helix</keyword>
<feature type="transmembrane region" description="Helical" evidence="1">
    <location>
        <begin position="509"/>
        <end position="528"/>
    </location>
</feature>
<feature type="transmembrane region" description="Helical" evidence="1">
    <location>
        <begin position="293"/>
        <end position="312"/>
    </location>
</feature>
<feature type="transmembrane region" description="Helical" evidence="1">
    <location>
        <begin position="548"/>
        <end position="568"/>
    </location>
</feature>
<evidence type="ECO:0000313" key="3">
    <source>
        <dbReference type="EnsemblMetazoa" id="SCAU003171-PB"/>
    </source>
</evidence>
<dbReference type="Proteomes" id="UP000095300">
    <property type="component" value="Unassembled WGS sequence"/>
</dbReference>
<evidence type="ECO:0000259" key="2">
    <source>
        <dbReference type="Pfam" id="PF07786"/>
    </source>
</evidence>
<keyword evidence="4" id="KW-1185">Reference proteome</keyword>
<dbReference type="OrthoDB" id="2149840at2759"/>
<feature type="transmembrane region" description="Helical" evidence="1">
    <location>
        <begin position="449"/>
        <end position="467"/>
    </location>
</feature>
<accession>A0A1I8NYD9</accession>
<dbReference type="VEuPathDB" id="VectorBase:SCAU003171"/>
<feature type="domain" description="Heparan-alpha-glucosaminide N-acetyltransferase catalytic" evidence="2">
    <location>
        <begin position="188"/>
        <end position="309"/>
    </location>
</feature>
<dbReference type="KEGG" id="scac:106080878"/>
<feature type="transmembrane region" description="Helical" evidence="1">
    <location>
        <begin position="263"/>
        <end position="281"/>
    </location>
</feature>
<dbReference type="PANTHER" id="PTHR31061:SF24">
    <property type="entry name" value="LD22376P"/>
    <property type="match status" value="1"/>
</dbReference>
<feature type="transmembrane region" description="Helical" evidence="1">
    <location>
        <begin position="333"/>
        <end position="356"/>
    </location>
</feature>
<dbReference type="InterPro" id="IPR012429">
    <property type="entry name" value="HGSNAT_cat"/>
</dbReference>
<dbReference type="PANTHER" id="PTHR31061">
    <property type="entry name" value="LD22376P"/>
    <property type="match status" value="1"/>
</dbReference>
<feature type="transmembrane region" description="Helical" evidence="1">
    <location>
        <begin position="194"/>
        <end position="216"/>
    </location>
</feature>
<sequence>MSQFTEYVEPTWRGLNMRQLKVDEAYLITKNFYHKVTYLYTLSEQCYTCPYTKVKALHPQQTNDDNITHLTTTLNVAYNMNFKLFDYDAGRYAFSNETALCISEQRHLKEFGVYNFTLNANGTCNWDIDKDGVNIYYSLLSVFLLVALILSILKISLCAWRSYHYEEEVLENVAGSGTTAGTVQQRNRMRSLDVFRGMAIVLMIFVNSGGGDYWWIEHAPWNGLHLADVVFPSFLWIMGVCIPISIKSQLSRGTTKAQIAFRILWRSIKLFCIGLCLNSINGPNFENLRIMGVLQRFGIAYLMCGIIHTVFAKKDHLEPQVTWRRALYDLISFKGELMVAFALIVIHLSIVFGLHVPDCPRGYLGPGGKHANASYAGCIGGATGYIDLQILGSSHIYQHPTAKYIYDSKPFDPEGIFGCLLTIVQVLFGALTGVVILMHTDWRARITRWLLWSMFLTIITSILSEFTKESGVIPINKNLWSLSFVCATTALAFTVLSILYYIIDVRHWWTGYPFEACGMNAIIMYVGHTVMHKMLPWHWRIGAMNTHFLLLLEAVWNTLMWIGIAIYLDHINFYYSL</sequence>
<name>A0A1I8NYD9_STOCA</name>
<dbReference type="EnsemblMetazoa" id="SCAU003171-RB">
    <property type="protein sequence ID" value="SCAU003171-PB"/>
    <property type="gene ID" value="SCAU003171"/>
</dbReference>
<feature type="transmembrane region" description="Helical" evidence="1">
    <location>
        <begin position="222"/>
        <end position="242"/>
    </location>
</feature>